<evidence type="ECO:0000256" key="5">
    <source>
        <dbReference type="RuleBase" id="RU361235"/>
    </source>
</evidence>
<evidence type="ECO:0000259" key="6">
    <source>
        <dbReference type="Pfam" id="PF00135"/>
    </source>
</evidence>
<evidence type="ECO:0000313" key="7">
    <source>
        <dbReference type="EMBL" id="AWI63380.1"/>
    </source>
</evidence>
<dbReference type="EC" id="3.1.1.-" evidence="5"/>
<dbReference type="InterPro" id="IPR002018">
    <property type="entry name" value="CarbesteraseB"/>
</dbReference>
<dbReference type="AlphaFoldDB" id="A0A2S1TP72"/>
<dbReference type="InterPro" id="IPR019826">
    <property type="entry name" value="Carboxylesterase_B_AS"/>
</dbReference>
<protein>
    <recommendedName>
        <fullName evidence="5">Carboxylic ester hydrolase</fullName>
        <ecNumber evidence="5">3.1.1.-</ecNumber>
    </recommendedName>
</protein>
<keyword evidence="5" id="KW-0732">Signal</keyword>
<keyword evidence="4" id="KW-0325">Glycoprotein</keyword>
<dbReference type="PROSITE" id="PS00122">
    <property type="entry name" value="CARBOXYLESTERASE_B_1"/>
    <property type="match status" value="1"/>
</dbReference>
<dbReference type="PANTHER" id="PTHR43142">
    <property type="entry name" value="CARBOXYLIC ESTER HYDROLASE"/>
    <property type="match status" value="1"/>
</dbReference>
<dbReference type="InterPro" id="IPR029058">
    <property type="entry name" value="AB_hydrolase_fold"/>
</dbReference>
<dbReference type="PANTHER" id="PTHR43142:SF1">
    <property type="entry name" value="CARBOXYLIC ESTER HYDROLASE"/>
    <property type="match status" value="1"/>
</dbReference>
<feature type="domain" description="Carboxylesterase type B" evidence="6">
    <location>
        <begin position="25"/>
        <end position="537"/>
    </location>
</feature>
<evidence type="ECO:0000256" key="2">
    <source>
        <dbReference type="ARBA" id="ARBA00022487"/>
    </source>
</evidence>
<keyword evidence="2" id="KW-0719">Serine esterase</keyword>
<feature type="chain" id="PRO_5015368527" description="Carboxylic ester hydrolase" evidence="5">
    <location>
        <begin position="22"/>
        <end position="549"/>
    </location>
</feature>
<dbReference type="Gene3D" id="3.40.50.1820">
    <property type="entry name" value="alpha/beta hydrolase"/>
    <property type="match status" value="1"/>
</dbReference>
<dbReference type="GO" id="GO:0052689">
    <property type="term" value="F:carboxylic ester hydrolase activity"/>
    <property type="evidence" value="ECO:0007669"/>
    <property type="project" value="UniProtKB-KW"/>
</dbReference>
<organism evidence="7">
    <name type="scientific">Sogatella furcifera</name>
    <name type="common">White-backed planthopper</name>
    <dbReference type="NCBI Taxonomy" id="113103"/>
    <lineage>
        <taxon>Eukaryota</taxon>
        <taxon>Metazoa</taxon>
        <taxon>Ecdysozoa</taxon>
        <taxon>Arthropoda</taxon>
        <taxon>Hexapoda</taxon>
        <taxon>Insecta</taxon>
        <taxon>Pterygota</taxon>
        <taxon>Neoptera</taxon>
        <taxon>Paraneoptera</taxon>
        <taxon>Hemiptera</taxon>
        <taxon>Auchenorrhyncha</taxon>
        <taxon>Fulgoroidea</taxon>
        <taxon>Delphacidae</taxon>
        <taxon>Delphacinae</taxon>
        <taxon>Sogatella</taxon>
    </lineage>
</organism>
<accession>A0A2S1TP72</accession>
<comment type="similarity">
    <text evidence="1 5">Belongs to the type-B carboxylesterase/lipase family.</text>
</comment>
<proteinExistence type="evidence at transcript level"/>
<dbReference type="SUPFAM" id="SSF53474">
    <property type="entry name" value="alpha/beta-Hydrolases"/>
    <property type="match status" value="1"/>
</dbReference>
<feature type="signal peptide" evidence="5">
    <location>
        <begin position="1"/>
        <end position="21"/>
    </location>
</feature>
<name>A0A2S1TP72_SOGFU</name>
<sequence length="549" mass="61915">MRMNIYIVFGFFLNLVNFSKSASEAPIVSTCSGDVRGVWMKTEDGRTIEAYLGIPYAKPPHRFEDPELFEKWEGEIDGSKEATKCLQMSIFEPGVVDGSEDCLQMNIYTPSSTEKSIYPVLFYIYGGSFLNGYANTDFYGPSKLLSKDVILIVINYRMGFLGFASYNDKHFSGNYGLKDQSIALKWVKQHIAYFGGDETRITVFGQSSGAASAHYQVLSPQNKGIIRQAILMSGTVDCPWAFCTRFKSADLTAKMAKLVNCHQISAVELKKCLSKVNASEFVLNYEKFQEIWPDVPSVIFPPCLESNDNENAFITEESYNKRTACTPLMIGSTSSEGTLNIATLMQATGDKFEEKLSELDREFTKIIPVQGGFQDDPDGKNKAARWKKIYFGDSPISSNNLRQLADLYSDIDYLNGIKCTIEKQRGKQYLYKFGYESLLSITQVLSNDPHFKMGVSHGDDLLYLFPMKLFGFQGKESAKDREMSRKMVDLVVKFAINGDPNPVADTTRWYPNSGQRDYLWINPEGNFQMKDNFTTNKATSDVHCCKRCC</sequence>
<evidence type="ECO:0000256" key="4">
    <source>
        <dbReference type="ARBA" id="ARBA00023180"/>
    </source>
</evidence>
<keyword evidence="3 5" id="KW-0378">Hydrolase</keyword>
<dbReference type="EMBL" id="MF189026">
    <property type="protein sequence ID" value="AWI63380.1"/>
    <property type="molecule type" value="mRNA"/>
</dbReference>
<reference evidence="7" key="2">
    <citation type="journal article" date="2018" name="PLoS ONE">
        <title>Proteomic analysis of watery saliva secreted by white-backed planthopper, Sogatella furcifera.</title>
        <authorList>
            <person name="Miao Y.T."/>
            <person name="Deng Y."/>
            <person name="Jia H.K."/>
            <person name="Liu Y.D."/>
            <person name="Hou M.L."/>
        </authorList>
    </citation>
    <scope>NUCLEOTIDE SEQUENCE</scope>
</reference>
<evidence type="ECO:0000256" key="3">
    <source>
        <dbReference type="ARBA" id="ARBA00022801"/>
    </source>
</evidence>
<evidence type="ECO:0000256" key="1">
    <source>
        <dbReference type="ARBA" id="ARBA00005964"/>
    </source>
</evidence>
<dbReference type="Pfam" id="PF00135">
    <property type="entry name" value="COesterase"/>
    <property type="match status" value="1"/>
</dbReference>
<reference evidence="7" key="1">
    <citation type="submission" date="2017-06" db="EMBL/GenBank/DDBJ databases">
        <authorList>
            <person name="Kim H.J."/>
            <person name="Triplett B.A."/>
        </authorList>
    </citation>
    <scope>NUCLEOTIDE SEQUENCE</scope>
</reference>